<sequence>MAYDGESDGGTGISGDPYVIRTRNQAIDFVTQYFAQRKCDSQHFKIVDSHDFGGLVIPVTAGRNELKNSTIRGEGNHLAGFRLKPSGSNANEIFYRFTLVNWYDITLDLVNDNHFETGTQGNFIGGYGHGLLCENSRLNYYETVKTMSARSGNGIRINKCLLDNGSIAMYQDNGTINGANNFYNPSYRYSSSSGKDIESFDDPYDPENYTILPDDKWTKNGYSLPFTKPADSEIYVAAGVTTVDGLPKGRTVGINNAQWELLLKVESDPINGKFDVAFFGTGSRVYLIAYDSIGSPPFTSHTYAIGDRITPDENNGFAYECKVAGVSSDTVPPPPWDTKADLTWGTAVFEPKKLDIPVVAGHYAVQKLKPIVPPVPPVPPAPPVPPKQGVS</sequence>
<dbReference type="EMBL" id="CP016231">
    <property type="protein sequence ID" value="ANP79314.1"/>
    <property type="molecule type" value="Genomic_DNA"/>
</dbReference>
<reference evidence="1" key="1">
    <citation type="journal article" date="2012" name="Science">
        <title>Ecological populations of bacteria act as socially cohesive units of antibiotic production and resistance.</title>
        <authorList>
            <person name="Cordero O.X."/>
            <person name="Wildschutte H."/>
            <person name="Kirkup B."/>
            <person name="Proehl S."/>
            <person name="Ngo L."/>
            <person name="Hussain F."/>
            <person name="Le Roux F."/>
            <person name="Mincer T."/>
            <person name="Polz M.F."/>
        </authorList>
    </citation>
    <scope>NUCLEOTIDE SEQUENCE</scope>
    <source>
        <strain evidence="1">9CS106</strain>
    </source>
</reference>
<proteinExistence type="predicted"/>
<name>A0A1B1C390_9VIBR</name>
<protein>
    <submittedName>
        <fullName evidence="1">Uncharacterized protein</fullName>
    </submittedName>
</protein>
<evidence type="ECO:0000313" key="1">
    <source>
        <dbReference type="EMBL" id="ANP79314.1"/>
    </source>
</evidence>
<reference evidence="1" key="2">
    <citation type="submission" date="2016-06" db="EMBL/GenBank/DDBJ databases">
        <title>Adaptive Radiation by Waves of Gene Transfer Leads to Fine-Scale Resource Partitioning in Marine Microbes.</title>
        <authorList>
            <person name="Hehemann J.-H."/>
            <person name="Arevalo P."/>
            <person name="Datta M.S."/>
            <person name="Yu X."/>
            <person name="Corzett C.H."/>
            <person name="Henschel A."/>
            <person name="Preheim S.P."/>
            <person name="Timberlake S."/>
            <person name="Alm E.J."/>
            <person name="Polz M.F."/>
        </authorList>
    </citation>
    <scope>NUCLEOTIDE SEQUENCE</scope>
    <source>
        <strain evidence="1">9CS106</strain>
    </source>
</reference>
<organism evidence="1">
    <name type="scientific">Vibrio crassostreae 9CS106</name>
    <dbReference type="NCBI Taxonomy" id="1191300"/>
    <lineage>
        <taxon>Bacteria</taxon>
        <taxon>Pseudomonadati</taxon>
        <taxon>Pseudomonadota</taxon>
        <taxon>Gammaproteobacteria</taxon>
        <taxon>Vibrionales</taxon>
        <taxon>Vibrionaceae</taxon>
        <taxon>Vibrio</taxon>
    </lineage>
</organism>
<dbReference type="AlphaFoldDB" id="A0A1B1C390"/>
<gene>
    <name evidence="1" type="ORF">A134_23150</name>
</gene>
<accession>A0A1B1C390</accession>